<proteinExistence type="predicted"/>
<accession>A0A3P7RKG1</accession>
<name>A0A3P7RKG1_DIBLA</name>
<reference evidence="1 2" key="1">
    <citation type="submission" date="2018-11" db="EMBL/GenBank/DDBJ databases">
        <authorList>
            <consortium name="Pathogen Informatics"/>
        </authorList>
    </citation>
    <scope>NUCLEOTIDE SEQUENCE [LARGE SCALE GENOMIC DNA]</scope>
</reference>
<gene>
    <name evidence="1" type="ORF">DILT_LOCUS19118</name>
</gene>
<organism evidence="1 2">
    <name type="scientific">Dibothriocephalus latus</name>
    <name type="common">Fish tapeworm</name>
    <name type="synonym">Diphyllobothrium latum</name>
    <dbReference type="NCBI Taxonomy" id="60516"/>
    <lineage>
        <taxon>Eukaryota</taxon>
        <taxon>Metazoa</taxon>
        <taxon>Spiralia</taxon>
        <taxon>Lophotrochozoa</taxon>
        <taxon>Platyhelminthes</taxon>
        <taxon>Cestoda</taxon>
        <taxon>Eucestoda</taxon>
        <taxon>Diphyllobothriidea</taxon>
        <taxon>Diphyllobothriidae</taxon>
        <taxon>Dibothriocephalus</taxon>
    </lineage>
</organism>
<evidence type="ECO:0000313" key="2">
    <source>
        <dbReference type="Proteomes" id="UP000281553"/>
    </source>
</evidence>
<evidence type="ECO:0000313" key="1">
    <source>
        <dbReference type="EMBL" id="VDN43536.1"/>
    </source>
</evidence>
<keyword evidence="2" id="KW-1185">Reference proteome</keyword>
<dbReference type="EMBL" id="UYRU01108264">
    <property type="protein sequence ID" value="VDN43536.1"/>
    <property type="molecule type" value="Genomic_DNA"/>
</dbReference>
<sequence length="69" mass="7599">MGIAIEWRQRAYDIKMNMAESSVEAGKSAGCRLIVAMNLTPLATRAGAGPSFDILVQARPDEPFREEFL</sequence>
<protein>
    <submittedName>
        <fullName evidence="1">Uncharacterized protein</fullName>
    </submittedName>
</protein>
<dbReference type="Proteomes" id="UP000281553">
    <property type="component" value="Unassembled WGS sequence"/>
</dbReference>
<dbReference type="AlphaFoldDB" id="A0A3P7RKG1"/>